<proteinExistence type="predicted"/>
<feature type="domain" description="N-acetyltransferase" evidence="1">
    <location>
        <begin position="12"/>
        <end position="165"/>
    </location>
</feature>
<name>A0A437J3U3_9SPHN</name>
<keyword evidence="3" id="KW-1185">Reference proteome</keyword>
<accession>A0A437J3U3</accession>
<dbReference type="PROSITE" id="PS51186">
    <property type="entry name" value="GNAT"/>
    <property type="match status" value="1"/>
</dbReference>
<dbReference type="Proteomes" id="UP000282977">
    <property type="component" value="Unassembled WGS sequence"/>
</dbReference>
<evidence type="ECO:0000259" key="1">
    <source>
        <dbReference type="PROSITE" id="PS51186"/>
    </source>
</evidence>
<dbReference type="EMBL" id="RZUL01000009">
    <property type="protein sequence ID" value="RVT39243.1"/>
    <property type="molecule type" value="Genomic_DNA"/>
</dbReference>
<dbReference type="Pfam" id="PF00583">
    <property type="entry name" value="Acetyltransf_1"/>
    <property type="match status" value="1"/>
</dbReference>
<dbReference type="InterPro" id="IPR016181">
    <property type="entry name" value="Acyl_CoA_acyltransferase"/>
</dbReference>
<reference evidence="2 3" key="1">
    <citation type="submission" date="2019-01" db="EMBL/GenBank/DDBJ databases">
        <authorList>
            <person name="Chen W.-M."/>
        </authorList>
    </citation>
    <scope>NUCLEOTIDE SEQUENCE [LARGE SCALE GENOMIC DNA]</scope>
    <source>
        <strain evidence="2 3">TLA-22</strain>
    </source>
</reference>
<evidence type="ECO:0000313" key="3">
    <source>
        <dbReference type="Proteomes" id="UP000282977"/>
    </source>
</evidence>
<comment type="caution">
    <text evidence="2">The sequence shown here is derived from an EMBL/GenBank/DDBJ whole genome shotgun (WGS) entry which is preliminary data.</text>
</comment>
<dbReference type="SUPFAM" id="SSF55729">
    <property type="entry name" value="Acyl-CoA N-acyltransferases (Nat)"/>
    <property type="match status" value="1"/>
</dbReference>
<dbReference type="InterPro" id="IPR000182">
    <property type="entry name" value="GNAT_dom"/>
</dbReference>
<evidence type="ECO:0000313" key="2">
    <source>
        <dbReference type="EMBL" id="RVT39243.1"/>
    </source>
</evidence>
<dbReference type="CDD" id="cd04301">
    <property type="entry name" value="NAT_SF"/>
    <property type="match status" value="1"/>
</dbReference>
<protein>
    <submittedName>
        <fullName evidence="2">GNAT family N-acetyltransferase</fullName>
    </submittedName>
</protein>
<organism evidence="2 3">
    <name type="scientific">Sphingobium algorifonticola</name>
    <dbReference type="NCBI Taxonomy" id="2008318"/>
    <lineage>
        <taxon>Bacteria</taxon>
        <taxon>Pseudomonadati</taxon>
        <taxon>Pseudomonadota</taxon>
        <taxon>Alphaproteobacteria</taxon>
        <taxon>Sphingomonadales</taxon>
        <taxon>Sphingomonadaceae</taxon>
        <taxon>Sphingobium</taxon>
    </lineage>
</organism>
<dbReference type="OrthoDB" id="9807426at2"/>
<dbReference type="GO" id="GO:0016747">
    <property type="term" value="F:acyltransferase activity, transferring groups other than amino-acyl groups"/>
    <property type="evidence" value="ECO:0007669"/>
    <property type="project" value="InterPro"/>
</dbReference>
<gene>
    <name evidence="2" type="ORF">ENE74_16060</name>
</gene>
<sequence>MIYLETRAGFSLAVRPATPADAAAVIDFFDRVSDEDRRFRFLSSIRHLTAAQAKDIIDFDYHRRETFLAFLPGTDEIIAAATLAADRTGESAEVAISIDADYKGRGIGWTLLDHAAVEARHWGIRRLRSIESRENHAAISLEREKGFSARAVDGDATLVMLERCF</sequence>
<keyword evidence="2" id="KW-0808">Transferase</keyword>
<dbReference type="AlphaFoldDB" id="A0A437J3U3"/>
<dbReference type="Gene3D" id="3.40.630.30">
    <property type="match status" value="1"/>
</dbReference>